<dbReference type="InterPro" id="IPR022764">
    <property type="entry name" value="Peptidase_S54_rhomboid_dom"/>
</dbReference>
<feature type="transmembrane region" description="Helical" evidence="7">
    <location>
        <begin position="273"/>
        <end position="292"/>
    </location>
</feature>
<dbReference type="GO" id="GO:0004252">
    <property type="term" value="F:serine-type endopeptidase activity"/>
    <property type="evidence" value="ECO:0007669"/>
    <property type="project" value="InterPro"/>
</dbReference>
<reference evidence="9 10" key="6">
    <citation type="journal article" date="2011" name="Appl. Environ. Microbiol.">
        <title>Involvement of the azorhizobial chromosome partition gene (parA) in the onset of bacteroid differentiation during Sesbania rostrata stem nodule development.</title>
        <authorList>
            <person name="Liu CT."/>
            <person name="Lee KB."/>
            <person name="Wang YS."/>
            <person name="Peng MH."/>
            <person name="Lee KT."/>
            <person name="Suzuki S."/>
            <person name="Suzuki T."/>
            <person name="Oyaizu H."/>
        </authorList>
    </citation>
    <scope>NUCLEOTIDE SEQUENCE [LARGE SCALE GENOMIC DNA]</scope>
    <source>
        <strain evidence="10">ATCC 43989 / DSM 5975 / JCM 20966 / LMG 6465 / NBRC 14845 / NCIMB 13405 / ORS 571</strain>
    </source>
</reference>
<feature type="transmembrane region" description="Helical" evidence="7">
    <location>
        <begin position="130"/>
        <end position="157"/>
    </location>
</feature>
<keyword evidence="6 7" id="KW-0472">Membrane</keyword>
<dbReference type="HOGENOM" id="CLU_055068_5_0_5"/>
<dbReference type="Gene3D" id="1.20.1540.10">
    <property type="entry name" value="Rhomboid-like"/>
    <property type="match status" value="1"/>
</dbReference>
<organism evidence="9 10">
    <name type="scientific">Azorhizobium caulinodans (strain ATCC 43989 / DSM 5975 / JCM 20966 / LMG 6465 / NBRC 14845 / NCIMB 13405 / ORS 571)</name>
    <dbReference type="NCBI Taxonomy" id="438753"/>
    <lineage>
        <taxon>Bacteria</taxon>
        <taxon>Pseudomonadati</taxon>
        <taxon>Pseudomonadota</taxon>
        <taxon>Alphaproteobacteria</taxon>
        <taxon>Hyphomicrobiales</taxon>
        <taxon>Xanthobacteraceae</taxon>
        <taxon>Azorhizobium</taxon>
    </lineage>
</organism>
<reference evidence="10" key="2">
    <citation type="submission" date="2007-04" db="EMBL/GenBank/DDBJ databases">
        <title>Complete genome sequence of the nitrogen-fixing bacterium Azorhizobium caulinodans ORS571.</title>
        <authorList>
            <person name="Lee K.B."/>
            <person name="Backer P.D."/>
            <person name="Aono T."/>
            <person name="Liu C.T."/>
            <person name="Suzuki S."/>
            <person name="Suzuki T."/>
            <person name="Kaneko T."/>
            <person name="Yamada M."/>
            <person name="Tabata S."/>
            <person name="Kupfer D.M."/>
            <person name="Najar F.Z."/>
            <person name="Wiley G.B."/>
            <person name="Roe B."/>
            <person name="Binnewies T."/>
            <person name="Ussery D."/>
            <person name="Vereecke D."/>
            <person name="Gevers D."/>
            <person name="Holsters M."/>
            <person name="Oyaizu H."/>
        </authorList>
    </citation>
    <scope>NUCLEOTIDE SEQUENCE [LARGE SCALE GENOMIC DNA]</scope>
    <source>
        <strain evidence="10">ATCC 43989 / DSM 5975 / JCM 20966 / LMG 6465 / NBRC 14845 / NCIMB 13405 / ORS 571</strain>
    </source>
</reference>
<dbReference type="GO" id="GO:0016020">
    <property type="term" value="C:membrane"/>
    <property type="evidence" value="ECO:0007669"/>
    <property type="project" value="UniProtKB-SubCell"/>
</dbReference>
<evidence type="ECO:0000256" key="2">
    <source>
        <dbReference type="ARBA" id="ARBA00022475"/>
    </source>
</evidence>
<dbReference type="Proteomes" id="UP000000270">
    <property type="component" value="Chromosome"/>
</dbReference>
<dbReference type="Pfam" id="PF01694">
    <property type="entry name" value="Rhomboid"/>
    <property type="match status" value="1"/>
</dbReference>
<evidence type="ECO:0000256" key="3">
    <source>
        <dbReference type="ARBA" id="ARBA00022519"/>
    </source>
</evidence>
<accession>A8IMW3</accession>
<evidence type="ECO:0000259" key="8">
    <source>
        <dbReference type="Pfam" id="PF01694"/>
    </source>
</evidence>
<evidence type="ECO:0000256" key="4">
    <source>
        <dbReference type="ARBA" id="ARBA00022692"/>
    </source>
</evidence>
<feature type="transmembrane region" description="Helical" evidence="7">
    <location>
        <begin position="169"/>
        <end position="186"/>
    </location>
</feature>
<gene>
    <name evidence="9" type="ordered locus">AZC_3669</name>
</gene>
<dbReference type="AlphaFoldDB" id="A8IMW3"/>
<reference evidence="9 10" key="5">
    <citation type="journal article" date="2010" name="Appl. Environ. Microbiol.">
        <title>phrR-like gene praR of Azorhizobium caulinodans ORS571 is essential for symbiosis with Sesbania rostrata and is involved in expression of reb genes.</title>
        <authorList>
            <person name="Akiba N."/>
            <person name="Aono T."/>
            <person name="Toyazaki H."/>
            <person name="Sato S."/>
            <person name="Oyaizu H."/>
        </authorList>
    </citation>
    <scope>NUCLEOTIDE SEQUENCE [LARGE SCALE GENOMIC DNA]</scope>
    <source>
        <strain evidence="10">ATCC 43989 / DSM 5975 / JCM 20966 / LMG 6465 / NBRC 14845 / NCIMB 13405 / ORS 571</strain>
    </source>
</reference>
<feature type="transmembrane region" description="Helical" evidence="7">
    <location>
        <begin position="192"/>
        <end position="214"/>
    </location>
</feature>
<evidence type="ECO:0000256" key="5">
    <source>
        <dbReference type="ARBA" id="ARBA00022989"/>
    </source>
</evidence>
<reference evidence="9 10" key="3">
    <citation type="journal article" date="2008" name="BMC Genomics">
        <title>The genome of the versatile nitrogen fixer Azorhizobium caulinodans ORS571.</title>
        <authorList>
            <person name="Lee KB."/>
            <person name="Backer P.D."/>
            <person name="Aono T."/>
            <person name="Liu CT."/>
            <person name="Suzuki S."/>
            <person name="Suzuki T."/>
            <person name="Kaneko T."/>
            <person name="Yamada M."/>
            <person name="Tabata S."/>
            <person name="Kupfer D.M."/>
            <person name="Najar F.Z."/>
            <person name="Wiley G.B."/>
            <person name="Roe B."/>
            <person name="Binnewies T.T."/>
            <person name="Ussery D.W."/>
            <person name="D'Haeze W."/>
            <person name="Herder J.D."/>
            <person name="Gevers D."/>
            <person name="Vereecke D."/>
            <person name="Holsters M."/>
            <person name="Oyaizu H."/>
        </authorList>
    </citation>
    <scope>NUCLEOTIDE SEQUENCE [LARGE SCALE GENOMIC DNA]</scope>
    <source>
        <strain evidence="10">ATCC 43989 / DSM 5975 / JCM 20966 / LMG 6465 / NBRC 14845 / NCIMB 13405 / ORS 571</strain>
    </source>
</reference>
<feature type="transmembrane region" description="Helical" evidence="7">
    <location>
        <begin position="245"/>
        <end position="267"/>
    </location>
</feature>
<evidence type="ECO:0000256" key="1">
    <source>
        <dbReference type="ARBA" id="ARBA00004141"/>
    </source>
</evidence>
<comment type="subcellular location">
    <subcellularLocation>
        <location evidence="1">Membrane</location>
        <topology evidence="1">Multi-pass membrane protein</topology>
    </subcellularLocation>
</comment>
<feature type="domain" description="Peptidase S54 rhomboid" evidence="8">
    <location>
        <begin position="129"/>
        <end position="288"/>
    </location>
</feature>
<evidence type="ECO:0000256" key="7">
    <source>
        <dbReference type="SAM" id="Phobius"/>
    </source>
</evidence>
<evidence type="ECO:0000313" key="9">
    <source>
        <dbReference type="EMBL" id="BAF89667.1"/>
    </source>
</evidence>
<reference evidence="9 10" key="1">
    <citation type="journal article" date="2007" name="Appl. Environ. Microbiol.">
        <title>Rhizobial factors required for stem nodule maturation and maintenance in Sesbania rostrata-Azorhizobium caulinodans ORS571 symbiosis.</title>
        <authorList>
            <person name="Suzuki S."/>
            <person name="Aono T."/>
            <person name="Lee KB."/>
            <person name="Suzuki T."/>
            <person name="Liu CT."/>
            <person name="Miwa H."/>
            <person name="Wakao S."/>
            <person name="Iki T."/>
            <person name="Oyaizu H."/>
        </authorList>
    </citation>
    <scope>NUCLEOTIDE SEQUENCE [LARGE SCALE GENOMIC DNA]</scope>
    <source>
        <strain evidence="10">ATCC 43989 / DSM 5975 / JCM 20966 / LMG 6465 / NBRC 14845 / NCIMB 13405 / ORS 571</strain>
    </source>
</reference>
<feature type="transmembrane region" description="Helical" evidence="7">
    <location>
        <begin position="70"/>
        <end position="90"/>
    </location>
</feature>
<keyword evidence="5 7" id="KW-1133">Transmembrane helix</keyword>
<name>A8IMW3_AZOC5</name>
<keyword evidence="4 7" id="KW-0812">Transmembrane</keyword>
<dbReference type="PANTHER" id="PTHR43066:SF26">
    <property type="entry name" value="RHOMBOID PROTEASE GLPG"/>
    <property type="match status" value="1"/>
</dbReference>
<dbReference type="eggNOG" id="COG0705">
    <property type="taxonomic scope" value="Bacteria"/>
</dbReference>
<dbReference type="KEGG" id="azc:AZC_3669"/>
<dbReference type="InterPro" id="IPR035952">
    <property type="entry name" value="Rhomboid-like_sf"/>
</dbReference>
<sequence length="306" mass="32789">MPQTASVRALNPFLTLTRFPLDDTAVRAPDHRWPGRTLPVFWVALLPARAYVRRVLDITRSPGAMPRQPVFNVPGVVTALAAAMAVIHLVRTYVLSEGADLEILALFSFVPGRYDAEAALALPGGIGADIWTFVTYALLHANWIHLGVNLIWMLAFATPVARRFGPARFLAFFAVTAAVGAFAHLITHRDAMVPMIGASAAIAGLMAAAVRFAFAPGGSLSGRRGPLPDHMPAQGLGEAFRDPRVLGFMGVWIAANLLFGVGVTMPGAEDGEVAWQAHLGGFFAGLLLFSFFDPVGRRLPREKTAA</sequence>
<dbReference type="PANTHER" id="PTHR43066">
    <property type="entry name" value="RHOMBOID-RELATED PROTEIN"/>
    <property type="match status" value="1"/>
</dbReference>
<reference evidence="9 10" key="4">
    <citation type="journal article" date="2009" name="Appl. Environ. Microbiol.">
        <title>Comparative genome-wide transcriptional profiling of Azorhizobium caulinodans ORS571 grown under free-living and symbiotic conditions.</title>
        <authorList>
            <person name="Tsukada S."/>
            <person name="Aono T."/>
            <person name="Akiba N."/>
            <person name="Lee KB."/>
            <person name="Liu CT."/>
            <person name="Toyazaki H."/>
            <person name="Oyaizu H."/>
        </authorList>
    </citation>
    <scope>NUCLEOTIDE SEQUENCE [LARGE SCALE GENOMIC DNA]</scope>
    <source>
        <strain evidence="10">ATCC 43989 / DSM 5975 / JCM 20966 / LMG 6465 / NBRC 14845 / NCIMB 13405 / ORS 571</strain>
    </source>
</reference>
<keyword evidence="2" id="KW-1003">Cell membrane</keyword>
<proteinExistence type="predicted"/>
<dbReference type="EMBL" id="AP009384">
    <property type="protein sequence ID" value="BAF89667.1"/>
    <property type="molecule type" value="Genomic_DNA"/>
</dbReference>
<protein>
    <submittedName>
        <fullName evidence="9">Rhomboid-like protein</fullName>
    </submittedName>
</protein>
<evidence type="ECO:0000256" key="6">
    <source>
        <dbReference type="ARBA" id="ARBA00023136"/>
    </source>
</evidence>
<keyword evidence="3" id="KW-0997">Cell inner membrane</keyword>
<evidence type="ECO:0000313" key="10">
    <source>
        <dbReference type="Proteomes" id="UP000000270"/>
    </source>
</evidence>
<keyword evidence="10" id="KW-1185">Reference proteome</keyword>
<dbReference type="STRING" id="438753.AZC_3669"/>
<dbReference type="SUPFAM" id="SSF144091">
    <property type="entry name" value="Rhomboid-like"/>
    <property type="match status" value="1"/>
</dbReference>